<protein>
    <submittedName>
        <fullName evidence="3">Carboxylic ester hydrolase</fullName>
    </submittedName>
</protein>
<evidence type="ECO:0000256" key="1">
    <source>
        <dbReference type="ARBA" id="ARBA00023180"/>
    </source>
</evidence>
<evidence type="ECO:0000259" key="2">
    <source>
        <dbReference type="Pfam" id="PF00135"/>
    </source>
</evidence>
<gene>
    <name evidence="3" type="primary">ACES_46</name>
    <name evidence="3" type="ORF">CEXT_61811</name>
</gene>
<keyword evidence="1" id="KW-0325">Glycoprotein</keyword>
<keyword evidence="3" id="KW-0378">Hydrolase</keyword>
<sequence length="161" mass="18911">MNKEEGPFFVTVAAPQYFWYVWSGWSNNRFQKICSPIDSHHVWLPCNFTPEEEQLSRRMMSRWLAFAKTGNPNIPGTLKWPVFKHDDPEYLEIKDEEMVRLRPDNFGANSGDRYQADIDEKVYKKVRRNSVSSGGHQPDSNHFLRITSFLLAFLWTIIIVV</sequence>
<organism evidence="3 4">
    <name type="scientific">Caerostris extrusa</name>
    <name type="common">Bark spider</name>
    <name type="synonym">Caerostris bankana</name>
    <dbReference type="NCBI Taxonomy" id="172846"/>
    <lineage>
        <taxon>Eukaryota</taxon>
        <taxon>Metazoa</taxon>
        <taxon>Ecdysozoa</taxon>
        <taxon>Arthropoda</taxon>
        <taxon>Chelicerata</taxon>
        <taxon>Arachnida</taxon>
        <taxon>Araneae</taxon>
        <taxon>Araneomorphae</taxon>
        <taxon>Entelegynae</taxon>
        <taxon>Araneoidea</taxon>
        <taxon>Araneidae</taxon>
        <taxon>Caerostris</taxon>
    </lineage>
</organism>
<keyword evidence="4" id="KW-1185">Reference proteome</keyword>
<accession>A0AAV4MCS4</accession>
<reference evidence="3 4" key="1">
    <citation type="submission" date="2021-06" db="EMBL/GenBank/DDBJ databases">
        <title>Caerostris extrusa draft genome.</title>
        <authorList>
            <person name="Kono N."/>
            <person name="Arakawa K."/>
        </authorList>
    </citation>
    <scope>NUCLEOTIDE SEQUENCE [LARGE SCALE GENOMIC DNA]</scope>
</reference>
<dbReference type="EMBL" id="BPLR01019589">
    <property type="protein sequence ID" value="GIX69492.1"/>
    <property type="molecule type" value="Genomic_DNA"/>
</dbReference>
<name>A0AAV4MCS4_CAEEX</name>
<dbReference type="SUPFAM" id="SSF53474">
    <property type="entry name" value="alpha/beta-Hydrolases"/>
    <property type="match status" value="1"/>
</dbReference>
<dbReference type="Proteomes" id="UP001054945">
    <property type="component" value="Unassembled WGS sequence"/>
</dbReference>
<dbReference type="InterPro" id="IPR002018">
    <property type="entry name" value="CarbesteraseB"/>
</dbReference>
<dbReference type="Gene3D" id="3.40.50.1820">
    <property type="entry name" value="alpha/beta hydrolase"/>
    <property type="match status" value="1"/>
</dbReference>
<dbReference type="AlphaFoldDB" id="A0AAV4MCS4"/>
<dbReference type="GO" id="GO:0016787">
    <property type="term" value="F:hydrolase activity"/>
    <property type="evidence" value="ECO:0007669"/>
    <property type="project" value="UniProtKB-KW"/>
</dbReference>
<dbReference type="InterPro" id="IPR029058">
    <property type="entry name" value="AB_hydrolase_fold"/>
</dbReference>
<dbReference type="Pfam" id="PF00135">
    <property type="entry name" value="COesterase"/>
    <property type="match status" value="1"/>
</dbReference>
<feature type="domain" description="Carboxylesterase type B" evidence="2">
    <location>
        <begin position="45"/>
        <end position="98"/>
    </location>
</feature>
<proteinExistence type="predicted"/>
<evidence type="ECO:0000313" key="3">
    <source>
        <dbReference type="EMBL" id="GIX69492.1"/>
    </source>
</evidence>
<evidence type="ECO:0000313" key="4">
    <source>
        <dbReference type="Proteomes" id="UP001054945"/>
    </source>
</evidence>
<comment type="caution">
    <text evidence="3">The sequence shown here is derived from an EMBL/GenBank/DDBJ whole genome shotgun (WGS) entry which is preliminary data.</text>
</comment>